<evidence type="ECO:0000313" key="8">
    <source>
        <dbReference type="WBParaSite" id="SBAD_0001287801-mRNA-1"/>
    </source>
</evidence>
<proteinExistence type="predicted"/>
<dbReference type="Proteomes" id="UP000270296">
    <property type="component" value="Unassembled WGS sequence"/>
</dbReference>
<dbReference type="InterPro" id="IPR013949">
    <property type="entry name" value="Utp6"/>
</dbReference>
<dbReference type="EMBL" id="UZAM01017903">
    <property type="protein sequence ID" value="VDP48745.1"/>
    <property type="molecule type" value="Genomic_DNA"/>
</dbReference>
<dbReference type="PANTHER" id="PTHR23271">
    <property type="entry name" value="HEPATOCELLULAR CARCINOMA-ASSOCIATED ANTIGEN 66"/>
    <property type="match status" value="1"/>
</dbReference>
<evidence type="ECO:0000256" key="4">
    <source>
        <dbReference type="ARBA" id="ARBA00023242"/>
    </source>
</evidence>
<dbReference type="PANTHER" id="PTHR23271:SF1">
    <property type="entry name" value="U3 SMALL NUCLEOLAR RNA-ASSOCIATED PROTEIN 6 HOMOLOG"/>
    <property type="match status" value="1"/>
</dbReference>
<dbReference type="OrthoDB" id="28112at2759"/>
<reference evidence="6 7" key="2">
    <citation type="submission" date="2018-11" db="EMBL/GenBank/DDBJ databases">
        <authorList>
            <consortium name="Pathogen Informatics"/>
        </authorList>
    </citation>
    <scope>NUCLEOTIDE SEQUENCE [LARGE SCALE GENOMIC DNA]</scope>
</reference>
<evidence type="ECO:0000313" key="7">
    <source>
        <dbReference type="Proteomes" id="UP000270296"/>
    </source>
</evidence>
<accession>A0A183J9C2</accession>
<dbReference type="Pfam" id="PF08640">
    <property type="entry name" value="U3_assoc_6"/>
    <property type="match status" value="1"/>
</dbReference>
<sequence length="92" mass="11242">MAEHVQRHLEDMMEVFEVLERLQLFSHKEVKQVIKRCKIYEYKLQKSAKKKHEIIQYIQLACHRFPNDENLWLSRIEFAKVRVCQKLQVDNS</sequence>
<dbReference type="WBParaSite" id="SBAD_0001287801-mRNA-1">
    <property type="protein sequence ID" value="SBAD_0001287801-mRNA-1"/>
    <property type="gene ID" value="SBAD_0001287801"/>
</dbReference>
<evidence type="ECO:0000256" key="2">
    <source>
        <dbReference type="ARBA" id="ARBA00022552"/>
    </source>
</evidence>
<dbReference type="InterPro" id="IPR055347">
    <property type="entry name" value="UTP6_N"/>
</dbReference>
<organism evidence="8">
    <name type="scientific">Soboliphyme baturini</name>
    <dbReference type="NCBI Taxonomy" id="241478"/>
    <lineage>
        <taxon>Eukaryota</taxon>
        <taxon>Metazoa</taxon>
        <taxon>Ecdysozoa</taxon>
        <taxon>Nematoda</taxon>
        <taxon>Enoplea</taxon>
        <taxon>Dorylaimia</taxon>
        <taxon>Dioctophymatida</taxon>
        <taxon>Dioctophymatoidea</taxon>
        <taxon>Soboliphymatidae</taxon>
        <taxon>Soboliphyme</taxon>
    </lineage>
</organism>
<dbReference type="AlphaFoldDB" id="A0A183J9C2"/>
<keyword evidence="4" id="KW-0539">Nucleus</keyword>
<dbReference type="GO" id="GO:0000462">
    <property type="term" value="P:maturation of SSU-rRNA from tricistronic rRNA transcript (SSU-rRNA, 5.8S rRNA, LSU-rRNA)"/>
    <property type="evidence" value="ECO:0007669"/>
    <property type="project" value="InterPro"/>
</dbReference>
<feature type="domain" description="U3 small nucleolar RNA-associated protein 6 N-terminal" evidence="5">
    <location>
        <begin position="9"/>
        <end position="59"/>
    </location>
</feature>
<comment type="subcellular location">
    <subcellularLocation>
        <location evidence="1">Nucleus</location>
        <location evidence="1">Nucleolus</location>
    </subcellularLocation>
</comment>
<evidence type="ECO:0000259" key="5">
    <source>
        <dbReference type="Pfam" id="PF08640"/>
    </source>
</evidence>
<dbReference type="GO" id="GO:0030515">
    <property type="term" value="F:snoRNA binding"/>
    <property type="evidence" value="ECO:0007669"/>
    <property type="project" value="InterPro"/>
</dbReference>
<keyword evidence="2" id="KW-0698">rRNA processing</keyword>
<evidence type="ECO:0000256" key="3">
    <source>
        <dbReference type="ARBA" id="ARBA00022737"/>
    </source>
</evidence>
<reference evidence="8" key="1">
    <citation type="submission" date="2016-06" db="UniProtKB">
        <authorList>
            <consortium name="WormBaseParasite"/>
        </authorList>
    </citation>
    <scope>IDENTIFICATION</scope>
</reference>
<dbReference type="GO" id="GO:0034388">
    <property type="term" value="C:Pwp2p-containing subcomplex of 90S preribosome"/>
    <property type="evidence" value="ECO:0007669"/>
    <property type="project" value="TreeGrafter"/>
</dbReference>
<gene>
    <name evidence="6" type="ORF">SBAD_LOCUS12471</name>
</gene>
<evidence type="ECO:0000256" key="1">
    <source>
        <dbReference type="ARBA" id="ARBA00004604"/>
    </source>
</evidence>
<evidence type="ECO:0000313" key="6">
    <source>
        <dbReference type="EMBL" id="VDP48745.1"/>
    </source>
</evidence>
<keyword evidence="7" id="KW-1185">Reference proteome</keyword>
<name>A0A183J9C2_9BILA</name>
<dbReference type="GO" id="GO:0032040">
    <property type="term" value="C:small-subunit processome"/>
    <property type="evidence" value="ECO:0007669"/>
    <property type="project" value="TreeGrafter"/>
</dbReference>
<keyword evidence="3" id="KW-0677">Repeat</keyword>
<protein>
    <submittedName>
        <fullName evidence="8">U3 small nucleolar RNA-associated protein 6 homolog</fullName>
    </submittedName>
</protein>